<evidence type="ECO:0000313" key="3">
    <source>
        <dbReference type="Proteomes" id="UP000800235"/>
    </source>
</evidence>
<sequence>MAEGYEQHQRAIVKRLKDRGRYDYGTMHKIIDDTPVLHVSFPPDSDDEFSAMLPMLGCTGSFNPNETPKEQPYVSPGSFPEEDSTPEEDLTSGPRDIYLHGHAASRLFKRPEDERIPVTIAATTMQGIVLSLTPFHNSCNYASAVVMGYASVVTSESERLYALTRITDNLVTGRWDRSRNPPTKAEMTSTGVLRVEVVSASAKVRVGGPSDDRKDLKNEDVVGNVWTGFVPTYTFYGEPVPSSYNKVESVPQYMRSWIENENRKGEQAAADAIAQAKK</sequence>
<reference evidence="2" key="1">
    <citation type="journal article" date="2020" name="Stud. Mycol.">
        <title>101 Dothideomycetes genomes: a test case for predicting lifestyles and emergence of pathogens.</title>
        <authorList>
            <person name="Haridas S."/>
            <person name="Albert R."/>
            <person name="Binder M."/>
            <person name="Bloem J."/>
            <person name="Labutti K."/>
            <person name="Salamov A."/>
            <person name="Andreopoulos B."/>
            <person name="Baker S."/>
            <person name="Barry K."/>
            <person name="Bills G."/>
            <person name="Bluhm B."/>
            <person name="Cannon C."/>
            <person name="Castanera R."/>
            <person name="Culley D."/>
            <person name="Daum C."/>
            <person name="Ezra D."/>
            <person name="Gonzalez J."/>
            <person name="Henrissat B."/>
            <person name="Kuo A."/>
            <person name="Liang C."/>
            <person name="Lipzen A."/>
            <person name="Lutzoni F."/>
            <person name="Magnuson J."/>
            <person name="Mondo S."/>
            <person name="Nolan M."/>
            <person name="Ohm R."/>
            <person name="Pangilinan J."/>
            <person name="Park H.-J."/>
            <person name="Ramirez L."/>
            <person name="Alfaro M."/>
            <person name="Sun H."/>
            <person name="Tritt A."/>
            <person name="Yoshinaga Y."/>
            <person name="Zwiers L.-H."/>
            <person name="Turgeon B."/>
            <person name="Goodwin S."/>
            <person name="Spatafora J."/>
            <person name="Crous P."/>
            <person name="Grigoriev I."/>
        </authorList>
    </citation>
    <scope>NUCLEOTIDE SEQUENCE</scope>
    <source>
        <strain evidence="2">CBS 130266</strain>
    </source>
</reference>
<comment type="caution">
    <text evidence="2">The sequence shown here is derived from an EMBL/GenBank/DDBJ whole genome shotgun (WGS) entry which is preliminary data.</text>
</comment>
<accession>A0A9P4NRT1</accession>
<dbReference type="Proteomes" id="UP000800235">
    <property type="component" value="Unassembled WGS sequence"/>
</dbReference>
<feature type="compositionally biased region" description="Acidic residues" evidence="1">
    <location>
        <begin position="80"/>
        <end position="90"/>
    </location>
</feature>
<dbReference type="EMBL" id="MU007038">
    <property type="protein sequence ID" value="KAF2430516.1"/>
    <property type="molecule type" value="Genomic_DNA"/>
</dbReference>
<evidence type="ECO:0000256" key="1">
    <source>
        <dbReference type="SAM" id="MobiDB-lite"/>
    </source>
</evidence>
<evidence type="ECO:0008006" key="4">
    <source>
        <dbReference type="Google" id="ProtNLM"/>
    </source>
</evidence>
<dbReference type="InterPro" id="IPR024747">
    <property type="entry name" value="Pyridox_Oxase-rel"/>
</dbReference>
<dbReference type="PANTHER" id="PTHR34071:SF2">
    <property type="entry name" value="FLAVIN-NUCLEOTIDE-BINDING PROTEIN"/>
    <property type="match status" value="1"/>
</dbReference>
<dbReference type="InterPro" id="IPR012349">
    <property type="entry name" value="Split_barrel_FMN-bd"/>
</dbReference>
<dbReference type="Gene3D" id="2.30.110.10">
    <property type="entry name" value="Electron Transport, Fmn-binding Protein, Chain A"/>
    <property type="match status" value="1"/>
</dbReference>
<keyword evidence="3" id="KW-1185">Reference proteome</keyword>
<organism evidence="2 3">
    <name type="scientific">Tothia fuscella</name>
    <dbReference type="NCBI Taxonomy" id="1048955"/>
    <lineage>
        <taxon>Eukaryota</taxon>
        <taxon>Fungi</taxon>
        <taxon>Dikarya</taxon>
        <taxon>Ascomycota</taxon>
        <taxon>Pezizomycotina</taxon>
        <taxon>Dothideomycetes</taxon>
        <taxon>Pleosporomycetidae</taxon>
        <taxon>Venturiales</taxon>
        <taxon>Cylindrosympodiaceae</taxon>
        <taxon>Tothia</taxon>
    </lineage>
</organism>
<dbReference type="Pfam" id="PF12900">
    <property type="entry name" value="Pyridox_ox_2"/>
    <property type="match status" value="1"/>
</dbReference>
<evidence type="ECO:0000313" key="2">
    <source>
        <dbReference type="EMBL" id="KAF2430516.1"/>
    </source>
</evidence>
<feature type="region of interest" description="Disordered" evidence="1">
    <location>
        <begin position="60"/>
        <end position="95"/>
    </location>
</feature>
<proteinExistence type="predicted"/>
<name>A0A9P4NRT1_9PEZI</name>
<dbReference type="AlphaFoldDB" id="A0A9P4NRT1"/>
<gene>
    <name evidence="2" type="ORF">EJ08DRAFT_679067</name>
</gene>
<dbReference type="OrthoDB" id="444432at2759"/>
<dbReference type="PANTHER" id="PTHR34071">
    <property type="entry name" value="5-NITROIMIDAZOLE ANTIBIOTICS RESISTANCE PROTEIN, NIMA-FAMILY-RELATED PROTEIN-RELATED"/>
    <property type="match status" value="1"/>
</dbReference>
<dbReference type="SUPFAM" id="SSF50475">
    <property type="entry name" value="FMN-binding split barrel"/>
    <property type="match status" value="1"/>
</dbReference>
<protein>
    <recommendedName>
        <fullName evidence="4">Flavin-nucleotide-binding protein</fullName>
    </recommendedName>
</protein>